<dbReference type="CDD" id="cd09179">
    <property type="entry name" value="PLDc_N_DEXD_a"/>
    <property type="match status" value="1"/>
</dbReference>
<dbReference type="AlphaFoldDB" id="A0A369VWX0"/>
<dbReference type="InterPro" id="IPR049730">
    <property type="entry name" value="SNF2/RAD54-like_C"/>
</dbReference>
<name>A0A369VWX0_9SPHN</name>
<dbReference type="Gene3D" id="3.30.870.10">
    <property type="entry name" value="Endonuclease Chain A"/>
    <property type="match status" value="1"/>
</dbReference>
<dbReference type="SUPFAM" id="SSF56024">
    <property type="entry name" value="Phospholipase D/nuclease"/>
    <property type="match status" value="1"/>
</dbReference>
<dbReference type="InterPro" id="IPR038718">
    <property type="entry name" value="SNF2-like_sf"/>
</dbReference>
<evidence type="ECO:0000259" key="3">
    <source>
        <dbReference type="PROSITE" id="PS51194"/>
    </source>
</evidence>
<dbReference type="SUPFAM" id="SSF52540">
    <property type="entry name" value="P-loop containing nucleoside triphosphate hydrolases"/>
    <property type="match status" value="2"/>
</dbReference>
<evidence type="ECO:0000256" key="1">
    <source>
        <dbReference type="ARBA" id="ARBA00022801"/>
    </source>
</evidence>
<feature type="domain" description="Helicase C-terminal" evidence="3">
    <location>
        <begin position="688"/>
        <end position="859"/>
    </location>
</feature>
<keyword evidence="4" id="KW-0067">ATP-binding</keyword>
<organism evidence="4 5">
    <name type="scientific">Sphingomonas aracearum</name>
    <dbReference type="NCBI Taxonomy" id="2283317"/>
    <lineage>
        <taxon>Bacteria</taxon>
        <taxon>Pseudomonadati</taxon>
        <taxon>Pseudomonadota</taxon>
        <taxon>Alphaproteobacteria</taxon>
        <taxon>Sphingomonadales</taxon>
        <taxon>Sphingomonadaceae</taxon>
        <taxon>Sphingomonas</taxon>
    </lineage>
</organism>
<dbReference type="OrthoDB" id="9814088at2"/>
<dbReference type="EMBL" id="QQNB01000001">
    <property type="protein sequence ID" value="RDE06623.1"/>
    <property type="molecule type" value="Genomic_DNA"/>
</dbReference>
<dbReference type="GO" id="GO:0016787">
    <property type="term" value="F:hydrolase activity"/>
    <property type="evidence" value="ECO:0007669"/>
    <property type="project" value="UniProtKB-KW"/>
</dbReference>
<dbReference type="PROSITE" id="PS51192">
    <property type="entry name" value="HELICASE_ATP_BIND_1"/>
    <property type="match status" value="1"/>
</dbReference>
<dbReference type="Pfam" id="PF00176">
    <property type="entry name" value="SNF2-rel_dom"/>
    <property type="match status" value="1"/>
</dbReference>
<keyword evidence="1" id="KW-0378">Hydrolase</keyword>
<dbReference type="NCBIfam" id="NF042964">
    <property type="entry name" value="phospholipD_antiphage"/>
    <property type="match status" value="1"/>
</dbReference>
<dbReference type="SMART" id="SM00490">
    <property type="entry name" value="HELICc"/>
    <property type="match status" value="1"/>
</dbReference>
<dbReference type="SMART" id="SM00487">
    <property type="entry name" value="DEXDc"/>
    <property type="match status" value="1"/>
</dbReference>
<feature type="domain" description="Helicase ATP-binding" evidence="2">
    <location>
        <begin position="252"/>
        <end position="445"/>
    </location>
</feature>
<dbReference type="PANTHER" id="PTHR45766:SF6">
    <property type="entry name" value="SWI_SNF-RELATED MATRIX-ASSOCIATED ACTIN-DEPENDENT REGULATOR OF CHROMATIN SUBFAMILY A-LIKE PROTEIN 1"/>
    <property type="match status" value="1"/>
</dbReference>
<keyword evidence="5" id="KW-1185">Reference proteome</keyword>
<keyword evidence="4" id="KW-0547">Nucleotide-binding</keyword>
<dbReference type="InterPro" id="IPR049952">
    <property type="entry name" value="PhospholipD-like_anti-phage"/>
</dbReference>
<dbReference type="PROSITE" id="PS51194">
    <property type="entry name" value="HELICASE_CTER"/>
    <property type="match status" value="1"/>
</dbReference>
<gene>
    <name evidence="4" type="ORF">DVW87_02670</name>
</gene>
<reference evidence="4 5" key="1">
    <citation type="submission" date="2018-07" db="EMBL/GenBank/DDBJ databases">
        <title>a novel species of Sphingomonas isolated from the rhizosphere soil of Araceae plant.</title>
        <authorList>
            <person name="Zhiyong W."/>
            <person name="Qinglan Z."/>
            <person name="Zhiwei F."/>
            <person name="Ding X."/>
            <person name="Gejiao W."/>
            <person name="Shixue Z."/>
        </authorList>
    </citation>
    <scope>NUCLEOTIDE SEQUENCE [LARGE SCALE GENOMIC DNA]</scope>
    <source>
        <strain evidence="4 5">WZY 27</strain>
    </source>
</reference>
<accession>A0A369VWX0</accession>
<dbReference type="GO" id="GO:0004386">
    <property type="term" value="F:helicase activity"/>
    <property type="evidence" value="ECO:0007669"/>
    <property type="project" value="UniProtKB-KW"/>
</dbReference>
<dbReference type="InterPro" id="IPR027417">
    <property type="entry name" value="P-loop_NTPase"/>
</dbReference>
<evidence type="ECO:0000313" key="4">
    <source>
        <dbReference type="EMBL" id="RDE06623.1"/>
    </source>
</evidence>
<dbReference type="InterPro" id="IPR014001">
    <property type="entry name" value="Helicase_ATP-bd"/>
</dbReference>
<dbReference type="Pfam" id="PF00271">
    <property type="entry name" value="Helicase_C"/>
    <property type="match status" value="1"/>
</dbReference>
<evidence type="ECO:0000259" key="2">
    <source>
        <dbReference type="PROSITE" id="PS51192"/>
    </source>
</evidence>
<proteinExistence type="predicted"/>
<dbReference type="InterPro" id="IPR025202">
    <property type="entry name" value="PLD-like_dom"/>
</dbReference>
<dbReference type="GO" id="GO:0005524">
    <property type="term" value="F:ATP binding"/>
    <property type="evidence" value="ECO:0007669"/>
    <property type="project" value="InterPro"/>
</dbReference>
<comment type="caution">
    <text evidence="4">The sequence shown here is derived from an EMBL/GenBank/DDBJ whole genome shotgun (WGS) entry which is preliminary data.</text>
</comment>
<dbReference type="PANTHER" id="PTHR45766">
    <property type="entry name" value="DNA ANNEALING HELICASE AND ENDONUCLEASE ZRANB3 FAMILY MEMBER"/>
    <property type="match status" value="1"/>
</dbReference>
<dbReference type="Pfam" id="PF13091">
    <property type="entry name" value="PLDc_2"/>
    <property type="match status" value="1"/>
</dbReference>
<dbReference type="InterPro" id="IPR001650">
    <property type="entry name" value="Helicase_C-like"/>
</dbReference>
<sequence>MPPTSMTLFADGGGLSRFSSRHGRLSQVYLADRLRSAKSYDRIAGYFRSSIFELVGEEIEAIGTVRIVANADLDILDIQAAQKVRDAKLFRKFVEDDSIIDAALHGDRYAKLYELLSSGKVQVKVVPRSIAPFLHGKAGVIHGDGGALAFMGSINETRAAWAHNYELVWEDSSKEGVDWVQAEFDALWDRGVPLPDVIIKEIGRLADRREVSVEGLAPDEVPQAALVETPIYRDGESLQPWQRAFVSIFLDHRSVYQRTRLLLADEVGVGKTLSLAASALVSVILNDGPVLILVPSTLTEQWQIELKDRLAMPTARWNSTKKCWIDPDGRVIKGQGAPDVVRCPYAIGIVSTGLIVHGIDEHGRPKEGTEAQHLLQRRFGMVILDEAHKARGSQPMGQDERTPNNLLKFIVRIAERSKHLLLSTATPIQTHIDDLWDLLKALNQSTEFVLGNAFSPWYKSENAMPVLTGERRFESIREGWDYLVNPMPPARDDDIIADLRVEFDMGKDDWVLTKLAADITNPVLEMKADNAMVTEEDGLAYFQRGSHNPLLRHIVLRKRRDLEDMGLIPKLPVDTHPNRDVALPSHIFDGLSIGTSDAFDSAYKAAEAFTAAYRKRSKAAGFMKTLLLQRICSSHAAGIATAEALLGKRELDEEAQEELGAASFSGLAAERKHLQDLIEALTGASDPKLRAVRYFLDEHPSGSRTWRELGAIVFSQYYDTAAWIAEALSEAYPEQPVALYAGAGKSRIIKGGVSTNVLRPKIKQLVADREISLVVATDAACEGLNLQTLGTLINVDLPWNPSRLEQRIGRIKRFGQTRDRVDMANLTYAGTVDEKVYRVLSERLRVSSDVFGTMPETIDADWIDDLEALEERLREFTKLKERPDPFRSRYANGLVDAGAQWSEATRVLAREDIAGRLSIGWADQRKSMAI</sequence>
<dbReference type="InterPro" id="IPR000330">
    <property type="entry name" value="SNF2_N"/>
</dbReference>
<dbReference type="Proteomes" id="UP000253918">
    <property type="component" value="Unassembled WGS sequence"/>
</dbReference>
<dbReference type="Gene3D" id="3.40.50.300">
    <property type="entry name" value="P-loop containing nucleotide triphosphate hydrolases"/>
    <property type="match status" value="1"/>
</dbReference>
<keyword evidence="4" id="KW-0347">Helicase</keyword>
<evidence type="ECO:0000313" key="5">
    <source>
        <dbReference type="Proteomes" id="UP000253918"/>
    </source>
</evidence>
<protein>
    <submittedName>
        <fullName evidence="4">DEAD/DEAH box helicase</fullName>
    </submittedName>
</protein>
<dbReference type="CDD" id="cd18793">
    <property type="entry name" value="SF2_C_SNF"/>
    <property type="match status" value="1"/>
</dbReference>
<dbReference type="Gene3D" id="3.40.50.10810">
    <property type="entry name" value="Tandem AAA-ATPase domain"/>
    <property type="match status" value="1"/>
</dbReference>